<feature type="transmembrane region" description="Helical" evidence="2">
    <location>
        <begin position="345"/>
        <end position="364"/>
    </location>
</feature>
<evidence type="ECO:0000313" key="6">
    <source>
        <dbReference type="Proteomes" id="UP000066480"/>
    </source>
</evidence>
<feature type="transmembrane region" description="Helical" evidence="2">
    <location>
        <begin position="97"/>
        <end position="116"/>
    </location>
</feature>
<dbReference type="InterPro" id="IPR043968">
    <property type="entry name" value="SGNH"/>
</dbReference>
<dbReference type="Proteomes" id="UP000066480">
    <property type="component" value="Chromosome"/>
</dbReference>
<protein>
    <recommendedName>
        <fullName evidence="7">Acyltransferase</fullName>
    </recommendedName>
</protein>
<keyword evidence="6" id="KW-1185">Reference proteome</keyword>
<evidence type="ECO:0000313" key="5">
    <source>
        <dbReference type="EMBL" id="AKU15232.1"/>
    </source>
</evidence>
<dbReference type="GO" id="GO:0009103">
    <property type="term" value="P:lipopolysaccharide biosynthetic process"/>
    <property type="evidence" value="ECO:0007669"/>
    <property type="project" value="TreeGrafter"/>
</dbReference>
<name>A0A0K1JEU6_9MICO</name>
<dbReference type="PANTHER" id="PTHR23028:SF53">
    <property type="entry name" value="ACYL_TRANSF_3 DOMAIN-CONTAINING PROTEIN"/>
    <property type="match status" value="1"/>
</dbReference>
<dbReference type="GO" id="GO:0016747">
    <property type="term" value="F:acyltransferase activity, transferring groups other than amino-acyl groups"/>
    <property type="evidence" value="ECO:0007669"/>
    <property type="project" value="InterPro"/>
</dbReference>
<dbReference type="InterPro" id="IPR002656">
    <property type="entry name" value="Acyl_transf_3_dom"/>
</dbReference>
<feature type="transmembrane region" description="Helical" evidence="2">
    <location>
        <begin position="191"/>
        <end position="209"/>
    </location>
</feature>
<organism evidence="5 6">
    <name type="scientific">Luteipulveratus mongoliensis</name>
    <dbReference type="NCBI Taxonomy" id="571913"/>
    <lineage>
        <taxon>Bacteria</taxon>
        <taxon>Bacillati</taxon>
        <taxon>Actinomycetota</taxon>
        <taxon>Actinomycetes</taxon>
        <taxon>Micrococcales</taxon>
        <taxon>Dermacoccaceae</taxon>
        <taxon>Luteipulveratus</taxon>
    </lineage>
</organism>
<feature type="transmembrane region" description="Helical" evidence="2">
    <location>
        <begin position="253"/>
        <end position="276"/>
    </location>
</feature>
<sequence length="739" mass="78657">MTTLVRRVQGSARSDADQHTAAQTGTFRPDIEGLRAIAVGLVMLAHAEVPGLDGGFIGVDVFFVISGFLITGLLYREMRSTRRLSLMRFWARRAKRLLPASAVVLVATALLTLMLVPSTRWSSIGGDLIASALYVVNWRFADQSVQYLATDTAASPVQHYWSLAVEEQFYILWPLLILGCAWFARQFGLRLRTAMISGILLVIVPSLVWSIYDTASSPAPAYFVTPTRLWELGIGALVALFAPFWAKSTRGAATMLAWGGLVTLVLSALTITQQIAWPSSNALMPALATAAVIAGGFRAREEGPLRLLGRPRLQRMGALSYSLYLWHWPLVAIATARWGELAWPVTLLIVIASTGPAWLTYVMLEDPVRRAALLSRLPSVALAVGATCTAVGVTAGVALNSFAQAQIAEASPAEAKGAGAAAAPVAPPTPSSTWTPSFGIPSSKTSATSTAKPSPTGPPPVNAVLARPPAAGSLDLTPTSISPDPLRATTDLPKHACLTSPESTNVRRCELGNRKATTTVALVGDSKSDQWVDAMDRIARVQGWRLDVYTKAGCAFNAETIYRPSQGRYVQCTAWSASVLAQLTGAHRPAAVLVSGQEAYAMPPGGQATRTHMADGYVTQWNRLKAKGIRVVALTDVPTPDASTVDCVSSHRKKPNKCTFVRNAGLGTPALQAATKRAGVPLITLNDWVCPQAACPAVIGNVLVYRSGNHITATYAMTLVEVLRARLVPAFGTLPTPAG</sequence>
<evidence type="ECO:0000259" key="4">
    <source>
        <dbReference type="Pfam" id="PF19040"/>
    </source>
</evidence>
<feature type="compositionally biased region" description="Low complexity" evidence="1">
    <location>
        <begin position="431"/>
        <end position="454"/>
    </location>
</feature>
<feature type="transmembrane region" description="Helical" evidence="2">
    <location>
        <begin position="376"/>
        <end position="399"/>
    </location>
</feature>
<feature type="domain" description="SGNH" evidence="4">
    <location>
        <begin position="497"/>
        <end position="723"/>
    </location>
</feature>
<proteinExistence type="predicted"/>
<feature type="transmembrane region" description="Helical" evidence="2">
    <location>
        <begin position="282"/>
        <end position="300"/>
    </location>
</feature>
<dbReference type="EMBL" id="CP011112">
    <property type="protein sequence ID" value="AKU15232.1"/>
    <property type="molecule type" value="Genomic_DNA"/>
</dbReference>
<dbReference type="PANTHER" id="PTHR23028">
    <property type="entry name" value="ACETYLTRANSFERASE"/>
    <property type="match status" value="1"/>
</dbReference>
<dbReference type="RefSeq" id="WP_052590034.1">
    <property type="nucleotide sequence ID" value="NZ_CP011112.1"/>
</dbReference>
<dbReference type="GO" id="GO:0016020">
    <property type="term" value="C:membrane"/>
    <property type="evidence" value="ECO:0007669"/>
    <property type="project" value="TreeGrafter"/>
</dbReference>
<keyword evidence="2" id="KW-1133">Transmembrane helix</keyword>
<feature type="region of interest" description="Disordered" evidence="1">
    <location>
        <begin position="419"/>
        <end position="467"/>
    </location>
</feature>
<feature type="region of interest" description="Disordered" evidence="1">
    <location>
        <begin position="1"/>
        <end position="22"/>
    </location>
</feature>
<dbReference type="KEGG" id="lmoi:VV02_04070"/>
<evidence type="ECO:0000256" key="1">
    <source>
        <dbReference type="SAM" id="MobiDB-lite"/>
    </source>
</evidence>
<accession>A0A0K1JEU6</accession>
<feature type="transmembrane region" description="Helical" evidence="2">
    <location>
        <begin position="56"/>
        <end position="76"/>
    </location>
</feature>
<keyword evidence="2" id="KW-0812">Transmembrane</keyword>
<feature type="transmembrane region" description="Helical" evidence="2">
    <location>
        <begin position="229"/>
        <end position="246"/>
    </location>
</feature>
<reference evidence="5 6" key="1">
    <citation type="submission" date="2015-03" db="EMBL/GenBank/DDBJ databases">
        <title>Luteipulveratus halotolerans sp. nov., a novel actinobacterium (Dermacoccaceae) from Sarawak, Malaysia.</title>
        <authorList>
            <person name="Juboi H."/>
            <person name="Basik A."/>
            <person name="Shamsul S.S."/>
            <person name="Arnold P."/>
            <person name="Schmitt E.K."/>
            <person name="Sanglier J.-J."/>
            <person name="Yeo T."/>
        </authorList>
    </citation>
    <scope>NUCLEOTIDE SEQUENCE [LARGE SCALE GENOMIC DNA]</scope>
    <source>
        <strain evidence="5 6">MN07-A0370</strain>
    </source>
</reference>
<gene>
    <name evidence="5" type="ORF">VV02_04070</name>
</gene>
<dbReference type="Pfam" id="PF01757">
    <property type="entry name" value="Acyl_transf_3"/>
    <property type="match status" value="1"/>
</dbReference>
<feature type="domain" description="Acyltransferase 3" evidence="3">
    <location>
        <begin position="30"/>
        <end position="361"/>
    </location>
</feature>
<evidence type="ECO:0008006" key="7">
    <source>
        <dbReference type="Google" id="ProtNLM"/>
    </source>
</evidence>
<feature type="transmembrane region" description="Helical" evidence="2">
    <location>
        <begin position="168"/>
        <end position="184"/>
    </location>
</feature>
<dbReference type="InterPro" id="IPR050879">
    <property type="entry name" value="Acyltransferase_3"/>
</dbReference>
<feature type="transmembrane region" description="Helical" evidence="2">
    <location>
        <begin position="321"/>
        <end position="339"/>
    </location>
</feature>
<evidence type="ECO:0000256" key="2">
    <source>
        <dbReference type="SAM" id="Phobius"/>
    </source>
</evidence>
<dbReference type="AlphaFoldDB" id="A0A0K1JEU6"/>
<evidence type="ECO:0000259" key="3">
    <source>
        <dbReference type="Pfam" id="PF01757"/>
    </source>
</evidence>
<dbReference type="PATRIC" id="fig|571913.6.peg.834"/>
<dbReference type="Pfam" id="PF19040">
    <property type="entry name" value="SGNH"/>
    <property type="match status" value="1"/>
</dbReference>
<keyword evidence="2" id="KW-0472">Membrane</keyword>